<dbReference type="AlphaFoldDB" id="A0A7C8I5Z8"/>
<evidence type="ECO:0000256" key="1">
    <source>
        <dbReference type="SAM" id="MobiDB-lite"/>
    </source>
</evidence>
<feature type="compositionally biased region" description="Polar residues" evidence="1">
    <location>
        <begin position="171"/>
        <end position="186"/>
    </location>
</feature>
<dbReference type="PANTHER" id="PTHR10826">
    <property type="entry name" value="COMPLEMENT COMPONENT 1"/>
    <property type="match status" value="1"/>
</dbReference>
<dbReference type="InterPro" id="IPR036561">
    <property type="entry name" value="MAM33_sf"/>
</dbReference>
<accession>A0A7C8I5Z8</accession>
<keyword evidence="3" id="KW-1185">Reference proteome</keyword>
<feature type="compositionally biased region" description="Acidic residues" evidence="1">
    <location>
        <begin position="202"/>
        <end position="217"/>
    </location>
</feature>
<dbReference type="SUPFAM" id="SSF54529">
    <property type="entry name" value="Mitochondrial glycoprotein MAM33-like"/>
    <property type="match status" value="1"/>
</dbReference>
<dbReference type="InterPro" id="IPR003428">
    <property type="entry name" value="MAM33"/>
</dbReference>
<proteinExistence type="predicted"/>
<dbReference type="EMBL" id="JAADJZ010000017">
    <property type="protein sequence ID" value="KAF2869012.1"/>
    <property type="molecule type" value="Genomic_DNA"/>
</dbReference>
<reference evidence="2 3" key="1">
    <citation type="submission" date="2020-01" db="EMBL/GenBank/DDBJ databases">
        <authorList>
            <consortium name="DOE Joint Genome Institute"/>
            <person name="Haridas S."/>
            <person name="Albert R."/>
            <person name="Binder M."/>
            <person name="Bloem J."/>
            <person name="Labutti K."/>
            <person name="Salamov A."/>
            <person name="Andreopoulos B."/>
            <person name="Baker S.E."/>
            <person name="Barry K."/>
            <person name="Bills G."/>
            <person name="Bluhm B.H."/>
            <person name="Cannon C."/>
            <person name="Castanera R."/>
            <person name="Culley D.E."/>
            <person name="Daum C."/>
            <person name="Ezra D."/>
            <person name="Gonzalez J.B."/>
            <person name="Henrissat B."/>
            <person name="Kuo A."/>
            <person name="Liang C."/>
            <person name="Lipzen A."/>
            <person name="Lutzoni F."/>
            <person name="Magnuson J."/>
            <person name="Mondo S."/>
            <person name="Nolan M."/>
            <person name="Ohm R."/>
            <person name="Pangilinan J."/>
            <person name="Park H.-J.H."/>
            <person name="Ramirez L."/>
            <person name="Alfaro M."/>
            <person name="Sun H."/>
            <person name="Tritt A."/>
            <person name="Yoshinaga Y."/>
            <person name="Zwiers L.-H.L."/>
            <person name="Turgeon B.G."/>
            <person name="Goodwin S.B."/>
            <person name="Spatafora J.W."/>
            <person name="Crous P.W."/>
            <person name="Grigoriev I.V."/>
        </authorList>
    </citation>
    <scope>NUCLEOTIDE SEQUENCE [LARGE SCALE GENOMIC DNA]</scope>
    <source>
        <strain evidence="2 3">CBS 611.86</strain>
    </source>
</reference>
<evidence type="ECO:0000313" key="3">
    <source>
        <dbReference type="Proteomes" id="UP000481861"/>
    </source>
</evidence>
<dbReference type="Pfam" id="PF02330">
    <property type="entry name" value="MAM33"/>
    <property type="match status" value="1"/>
</dbReference>
<dbReference type="GO" id="GO:0042256">
    <property type="term" value="P:cytosolic ribosome assembly"/>
    <property type="evidence" value="ECO:0007669"/>
    <property type="project" value="TreeGrafter"/>
</dbReference>
<evidence type="ECO:0000313" key="2">
    <source>
        <dbReference type="EMBL" id="KAF2869012.1"/>
    </source>
</evidence>
<dbReference type="PANTHER" id="PTHR10826:SF1">
    <property type="entry name" value="COMPLEMENT COMPONENT 1 Q SUBCOMPONENT-BINDING PROTEIN, MITOCHONDRIAL"/>
    <property type="match status" value="1"/>
</dbReference>
<dbReference type="GO" id="GO:0005759">
    <property type="term" value="C:mitochondrial matrix"/>
    <property type="evidence" value="ECO:0007669"/>
    <property type="project" value="InterPro"/>
</dbReference>
<sequence>MLALRNLARSAPRSIARLSTPAARSQPSLFRSATALQSSFTPCVPRLAASFHMSAARRQESNGKLRCSSLQHINEELVAKLQSEITMEEDMKEDEDLSANIKEYLENSPFELEDNAGHQEVVLTRTFGDEKIRITFTTADLNSNVPNEEVADSAMYDNEVDDMIGDGQSGGANTKGSVSQGRTQDGNVRVSPENSGAPADREELDDEYDENNAEQEDGFPARVNIRIERPGKGALAIEATAQDGDFLIEDLYHYPSSDLADPPTAEKDWQRRTLYTGPPFSNLDEDLQILLEKYLEERGINTRMALFVPDYIDHKEQKEYIRWLNNVKSFVE</sequence>
<dbReference type="Proteomes" id="UP000481861">
    <property type="component" value="Unassembled WGS sequence"/>
</dbReference>
<dbReference type="Gene3D" id="3.10.280.10">
    <property type="entry name" value="Mitochondrial glycoprotein"/>
    <property type="match status" value="1"/>
</dbReference>
<gene>
    <name evidence="2" type="ORF">BDV95DRAFT_109616</name>
</gene>
<name>A0A7C8I5Z8_9PLEO</name>
<comment type="caution">
    <text evidence="2">The sequence shown here is derived from an EMBL/GenBank/DDBJ whole genome shotgun (WGS) entry which is preliminary data.</text>
</comment>
<organism evidence="2 3">
    <name type="scientific">Massariosphaeria phaeospora</name>
    <dbReference type="NCBI Taxonomy" id="100035"/>
    <lineage>
        <taxon>Eukaryota</taxon>
        <taxon>Fungi</taxon>
        <taxon>Dikarya</taxon>
        <taxon>Ascomycota</taxon>
        <taxon>Pezizomycotina</taxon>
        <taxon>Dothideomycetes</taxon>
        <taxon>Pleosporomycetidae</taxon>
        <taxon>Pleosporales</taxon>
        <taxon>Pleosporales incertae sedis</taxon>
        <taxon>Massariosphaeria</taxon>
    </lineage>
</organism>
<feature type="region of interest" description="Disordered" evidence="1">
    <location>
        <begin position="160"/>
        <end position="219"/>
    </location>
</feature>
<dbReference type="OrthoDB" id="278212at2759"/>
<protein>
    <submittedName>
        <fullName evidence="2">Mitochondrial glyco protein</fullName>
    </submittedName>
</protein>